<reference evidence="1 2" key="1">
    <citation type="journal article" date="2016" name="Sci. Rep.">
        <title>Whole genome sequencing identifies a novel species of the genus Capnocytophaga isolated from dog and cat bite wounds in humans.</title>
        <authorList>
            <person name="Zangenah S."/>
            <person name="Abbasi N."/>
            <person name="Andersson A.F."/>
            <person name="Bergman P."/>
        </authorList>
    </citation>
    <scope>NUCLEOTIDE SEQUENCE [LARGE SCALE GENOMIC DNA]</scope>
    <source>
        <strain evidence="1 2">W5</strain>
    </source>
</reference>
<dbReference type="EMBL" id="JBJGWJ010000004">
    <property type="protein sequence ID" value="MFK8293643.1"/>
    <property type="molecule type" value="Genomic_DNA"/>
</dbReference>
<organism evidence="1 2">
    <name type="scientific">Capnocytophaga stomatis</name>
    <dbReference type="NCBI Taxonomy" id="1848904"/>
    <lineage>
        <taxon>Bacteria</taxon>
        <taxon>Pseudomonadati</taxon>
        <taxon>Bacteroidota</taxon>
        <taxon>Flavobacteriia</taxon>
        <taxon>Flavobacteriales</taxon>
        <taxon>Flavobacteriaceae</taxon>
        <taxon>Capnocytophaga</taxon>
    </lineage>
</organism>
<keyword evidence="2" id="KW-1185">Reference proteome</keyword>
<evidence type="ECO:0008006" key="3">
    <source>
        <dbReference type="Google" id="ProtNLM"/>
    </source>
</evidence>
<sequence length="253" mass="29732">MTKEQFITQYEKAIKLRDTNSTQEAITLFEEILSQVEKNPEMLTDDEVILTEYGTLICKALFYSDFAYALDDSGDLKGALQMERCALEQMSKMKNRDYLGASYLNYSDYCMQSKDFQEALSTLQKGIDDIEKEDFKQRIEIIIGIYINTGLCNYFLGNKNEAEKYLEIALDYLKTAKEELNFVYEEFDQDYFEVNYFLSEIHKEKGNNSDYEKYRNETIESASFISNNDVEYFTAIYPDEIKQKLKEFYSNSK</sequence>
<dbReference type="InterPro" id="IPR011990">
    <property type="entry name" value="TPR-like_helical_dom_sf"/>
</dbReference>
<evidence type="ECO:0000313" key="1">
    <source>
        <dbReference type="EMBL" id="MFK8293643.1"/>
    </source>
</evidence>
<dbReference type="SUPFAM" id="SSF48452">
    <property type="entry name" value="TPR-like"/>
    <property type="match status" value="1"/>
</dbReference>
<gene>
    <name evidence="1" type="ORF">ACI76L_07605</name>
</gene>
<comment type="caution">
    <text evidence="1">The sequence shown here is derived from an EMBL/GenBank/DDBJ whole genome shotgun (WGS) entry which is preliminary data.</text>
</comment>
<name>A0ABW8QB93_9FLAO</name>
<dbReference type="Gene3D" id="1.25.40.10">
    <property type="entry name" value="Tetratricopeptide repeat domain"/>
    <property type="match status" value="1"/>
</dbReference>
<protein>
    <recommendedName>
        <fullName evidence="3">Tetratricopeptide repeat protein</fullName>
    </recommendedName>
</protein>
<dbReference type="RefSeq" id="WP_405254332.1">
    <property type="nucleotide sequence ID" value="NZ_JBJGWE010000004.1"/>
</dbReference>
<evidence type="ECO:0000313" key="2">
    <source>
        <dbReference type="Proteomes" id="UP001622370"/>
    </source>
</evidence>
<proteinExistence type="predicted"/>
<dbReference type="Proteomes" id="UP001622370">
    <property type="component" value="Unassembled WGS sequence"/>
</dbReference>
<accession>A0ABW8QB93</accession>